<name>A0A4D7QLE9_9HYPH</name>
<feature type="chain" id="PRO_5020462944" evidence="1">
    <location>
        <begin position="27"/>
        <end position="244"/>
    </location>
</feature>
<evidence type="ECO:0000313" key="3">
    <source>
        <dbReference type="Proteomes" id="UP000298588"/>
    </source>
</evidence>
<sequence>MQKWPMRLWLASSCILWVCAGCGALADEVEKPPAPTALAYAEFGGTFDGAHVSSGVDFTLGQPIDARGLIVRIGGNTGWSRFQIDPAIAFKVSEVSQSGRLMLGWRETGSWGTVTAFAGVGIESRRLIPNLIDPQTGTRAGPAFAIDAWLTPFDRVAVQAYLGTTTAFGAWTLKIAPGYRVAANVHVGPEITWSRHHGSERLRVGGHVTGLQVFAYGIRLSGGYAQDRGGRGGAYAALSLWHRY</sequence>
<reference evidence="2 3" key="1">
    <citation type="submission" date="2019-04" db="EMBL/GenBank/DDBJ databases">
        <title>Phreatobacter aquaticus sp. nov.</title>
        <authorList>
            <person name="Choi A."/>
            <person name="Baek K."/>
        </authorList>
    </citation>
    <scope>NUCLEOTIDE SEQUENCE [LARGE SCALE GENOMIC DNA]</scope>
    <source>
        <strain evidence="2 3">NMCR1094</strain>
    </source>
</reference>
<organism evidence="2 3">
    <name type="scientific">Phreatobacter aquaticus</name>
    <dbReference type="NCBI Taxonomy" id="2570229"/>
    <lineage>
        <taxon>Bacteria</taxon>
        <taxon>Pseudomonadati</taxon>
        <taxon>Pseudomonadota</taxon>
        <taxon>Alphaproteobacteria</taxon>
        <taxon>Hyphomicrobiales</taxon>
        <taxon>Phreatobacteraceae</taxon>
        <taxon>Phreatobacter</taxon>
    </lineage>
</organism>
<evidence type="ECO:0000256" key="1">
    <source>
        <dbReference type="SAM" id="SignalP"/>
    </source>
</evidence>
<dbReference type="EMBL" id="CP039865">
    <property type="protein sequence ID" value="QCK87965.1"/>
    <property type="molecule type" value="Genomic_DNA"/>
</dbReference>
<dbReference type="Proteomes" id="UP000298588">
    <property type="component" value="Chromosome"/>
</dbReference>
<accession>A0A4D7QLE9</accession>
<dbReference type="KEGG" id="paqt:E8L99_20510"/>
<dbReference type="InterPro" id="IPR031485">
    <property type="entry name" value="CBP_BcsS"/>
</dbReference>
<keyword evidence="3" id="KW-1185">Reference proteome</keyword>
<keyword evidence="1" id="KW-0732">Signal</keyword>
<dbReference type="OrthoDB" id="8479338at2"/>
<gene>
    <name evidence="2" type="primary">bcsS</name>
    <name evidence="2" type="ORF">E8L99_20510</name>
</gene>
<protein>
    <submittedName>
        <fullName evidence="2">Cellulose biosynthesis protein BcsS</fullName>
    </submittedName>
</protein>
<proteinExistence type="predicted"/>
<evidence type="ECO:0000313" key="2">
    <source>
        <dbReference type="EMBL" id="QCK87965.1"/>
    </source>
</evidence>
<dbReference type="Pfam" id="PF17036">
    <property type="entry name" value="CBP_BcsS"/>
    <property type="match status" value="1"/>
</dbReference>
<dbReference type="AlphaFoldDB" id="A0A4D7QLE9"/>
<feature type="signal peptide" evidence="1">
    <location>
        <begin position="1"/>
        <end position="26"/>
    </location>
</feature>